<sequence length="151" mass="17078">MTLAGFGYTFCATGVAVSDQHRLMNEYIMYQQMDSIQGLCVPVCLGLFVLQCPFGTQTVSGLEITHVLLMSNAGAPIEELVVDGKSDMPSEEIVQKESERTMMEIRDAGVNRHDQREKHLYWNAERERIFYIDFEKNSVMEEIDNDASEGS</sequence>
<evidence type="ECO:0000313" key="1">
    <source>
        <dbReference type="EMBL" id="KAL1877455.1"/>
    </source>
</evidence>
<dbReference type="EMBL" id="JAWRVE010000014">
    <property type="protein sequence ID" value="KAL1877455.1"/>
    <property type="molecule type" value="Genomic_DNA"/>
</dbReference>
<evidence type="ECO:0000313" key="2">
    <source>
        <dbReference type="Proteomes" id="UP001583177"/>
    </source>
</evidence>
<keyword evidence="2" id="KW-1185">Reference proteome</keyword>
<comment type="caution">
    <text evidence="1">The sequence shown here is derived from an EMBL/GenBank/DDBJ whole genome shotgun (WGS) entry which is preliminary data.</text>
</comment>
<dbReference type="Proteomes" id="UP001583177">
    <property type="component" value="Unassembled WGS sequence"/>
</dbReference>
<name>A0ABR3XNZ0_9PEZI</name>
<organism evidence="1 2">
    <name type="scientific">Diaporthe australafricana</name>
    <dbReference type="NCBI Taxonomy" id="127596"/>
    <lineage>
        <taxon>Eukaryota</taxon>
        <taxon>Fungi</taxon>
        <taxon>Dikarya</taxon>
        <taxon>Ascomycota</taxon>
        <taxon>Pezizomycotina</taxon>
        <taxon>Sordariomycetes</taxon>
        <taxon>Sordariomycetidae</taxon>
        <taxon>Diaporthales</taxon>
        <taxon>Diaporthaceae</taxon>
        <taxon>Diaporthe</taxon>
    </lineage>
</organism>
<proteinExistence type="predicted"/>
<reference evidence="1 2" key="1">
    <citation type="journal article" date="2024" name="IMA Fungus">
        <title>IMA Genome - F19 : A genome assembly and annotation guide to empower mycologists, including annotated draft genome sequences of Ceratocystis pirilliformis, Diaporthe australafricana, Fusarium ophioides, Paecilomyces lecythidis, and Sporothrix stenoceras.</title>
        <authorList>
            <person name="Aylward J."/>
            <person name="Wilson A.M."/>
            <person name="Visagie C.M."/>
            <person name="Spraker J."/>
            <person name="Barnes I."/>
            <person name="Buitendag C."/>
            <person name="Ceriani C."/>
            <person name="Del Mar Angel L."/>
            <person name="du Plessis D."/>
            <person name="Fuchs T."/>
            <person name="Gasser K."/>
            <person name="Kramer D."/>
            <person name="Li W."/>
            <person name="Munsamy K."/>
            <person name="Piso A."/>
            <person name="Price J.L."/>
            <person name="Sonnekus B."/>
            <person name="Thomas C."/>
            <person name="van der Nest A."/>
            <person name="van Dijk A."/>
            <person name="van Heerden A."/>
            <person name="van Vuuren N."/>
            <person name="Yilmaz N."/>
            <person name="Duong T.A."/>
            <person name="van der Merwe N.A."/>
            <person name="Wingfield M.J."/>
            <person name="Wingfield B.D."/>
        </authorList>
    </citation>
    <scope>NUCLEOTIDE SEQUENCE [LARGE SCALE GENOMIC DNA]</scope>
    <source>
        <strain evidence="1 2">CMW 18300</strain>
    </source>
</reference>
<gene>
    <name evidence="1" type="ORF">Daus18300_002442</name>
</gene>
<protein>
    <submittedName>
        <fullName evidence="1">Uncharacterized protein</fullName>
    </submittedName>
</protein>
<accession>A0ABR3XNZ0</accession>